<feature type="domain" description="Helicase-associated" evidence="1">
    <location>
        <begin position="166"/>
        <end position="222"/>
    </location>
</feature>
<gene>
    <name evidence="2" type="ORF">GOOTI_202_00500</name>
</gene>
<dbReference type="Gene3D" id="6.10.140.530">
    <property type="match status" value="1"/>
</dbReference>
<dbReference type="AlphaFoldDB" id="H5TRT6"/>
<dbReference type="PANTHER" id="PTHR33418">
    <property type="entry name" value="HELICASE-ASSOCIATED"/>
    <property type="match status" value="1"/>
</dbReference>
<name>H5TRT6_GORO1</name>
<reference evidence="2" key="1">
    <citation type="submission" date="2012-02" db="EMBL/GenBank/DDBJ databases">
        <title>Whole genome shotgun sequence of Gordonia otitidis NBRC 100426.</title>
        <authorList>
            <person name="Yoshida I."/>
            <person name="Hosoyama A."/>
            <person name="Tsuchikane K."/>
            <person name="Katsumata H."/>
            <person name="Yamazaki S."/>
            <person name="Fujita N."/>
        </authorList>
    </citation>
    <scope>NUCLEOTIDE SEQUENCE [LARGE SCALE GENOMIC DNA]</scope>
    <source>
        <strain evidence="2">NBRC 100426</strain>
    </source>
</reference>
<evidence type="ECO:0000259" key="1">
    <source>
        <dbReference type="Pfam" id="PF03457"/>
    </source>
</evidence>
<keyword evidence="3" id="KW-1185">Reference proteome</keyword>
<dbReference type="Pfam" id="PF03457">
    <property type="entry name" value="HA"/>
    <property type="match status" value="3"/>
</dbReference>
<organism evidence="2 3">
    <name type="scientific">Gordonia otitidis (strain DSM 44809 / CCUG 52243 / JCM 12355 / NBRC 100426 / IFM 10032)</name>
    <dbReference type="NCBI Taxonomy" id="1108044"/>
    <lineage>
        <taxon>Bacteria</taxon>
        <taxon>Bacillati</taxon>
        <taxon>Actinomycetota</taxon>
        <taxon>Actinomycetes</taxon>
        <taxon>Mycobacteriales</taxon>
        <taxon>Gordoniaceae</taxon>
        <taxon>Gordonia</taxon>
    </lineage>
</organism>
<accession>H5TRT6</accession>
<feature type="domain" description="Helicase-associated" evidence="1">
    <location>
        <begin position="13"/>
        <end position="74"/>
    </location>
</feature>
<dbReference type="RefSeq" id="WP_007240378.1">
    <property type="nucleotide sequence ID" value="NZ_BAFB01000202.1"/>
</dbReference>
<dbReference type="PANTHER" id="PTHR33418:SF1">
    <property type="entry name" value="HELICASE-ASSOCIATED DOMAIN-CONTAINING PROTEIN"/>
    <property type="match status" value="1"/>
</dbReference>
<dbReference type="InterPro" id="IPR005114">
    <property type="entry name" value="Helicase_assoc"/>
</dbReference>
<proteinExistence type="predicted"/>
<comment type="caution">
    <text evidence="2">The sequence shown here is derived from an EMBL/GenBank/DDBJ whole genome shotgun (WGS) entry which is preliminary data.</text>
</comment>
<evidence type="ECO:0000313" key="2">
    <source>
        <dbReference type="EMBL" id="GAB36194.1"/>
    </source>
</evidence>
<feature type="domain" description="Helicase-associated" evidence="1">
    <location>
        <begin position="88"/>
        <end position="147"/>
    </location>
</feature>
<protein>
    <recommendedName>
        <fullName evidence="1">Helicase-associated domain-containing protein</fullName>
    </recommendedName>
</protein>
<dbReference type="Proteomes" id="UP000005038">
    <property type="component" value="Unassembled WGS sequence"/>
</dbReference>
<dbReference type="EMBL" id="BAFB01000202">
    <property type="protein sequence ID" value="GAB36194.1"/>
    <property type="molecule type" value="Genomic_DNA"/>
</dbReference>
<evidence type="ECO:0000313" key="3">
    <source>
        <dbReference type="Proteomes" id="UP000005038"/>
    </source>
</evidence>
<dbReference type="STRING" id="1108044.GOOTI_202_00500"/>
<sequence>MTTAVTTVRRLHADSFRAGWEHLTDFVAAHGHATVPTTTVVNGFRLGQWVSRCRSAYRADTLDPEQIVALETLPGWEWSATHRQGNRDAEFERGVEVLRRYVTETGTSDVPFSTVFDGFNLGVWARSIRLRRRRGRLAAHRIAAVEAAAPGWLWERCYRRGAPPLRFEDAARLAADYVTKVGVCDPQPGQRHRGFAVGLWLLEQRINYHRGQLTSEQATLLQNTIPGWTWWSPHDQRAC</sequence>